<dbReference type="GO" id="GO:0042372">
    <property type="term" value="P:phylloquinone biosynthetic process"/>
    <property type="evidence" value="ECO:0007669"/>
    <property type="project" value="UniProtKB-UniRule"/>
</dbReference>
<evidence type="ECO:0000256" key="3">
    <source>
        <dbReference type="ARBA" id="ARBA00022691"/>
    </source>
</evidence>
<dbReference type="HAMAP" id="MF_01982">
    <property type="entry name" value="MenG_phylloquinone_subfam"/>
    <property type="match status" value="1"/>
</dbReference>
<dbReference type="Gene3D" id="3.40.50.150">
    <property type="entry name" value="Vaccinia Virus protein VP39"/>
    <property type="match status" value="1"/>
</dbReference>
<sequence length="281" mass="31853">MSFVSLWFVPLTRQQDCILEYILPTKPGRADRIEWYNFIWDFLWCYIIKMSNQSSPNSTEIQAIFDQIAPEYDRLNQELSLGLHHIWKLMTVKWCQPEKGDFALDICCGSGDLTNLLSKQVGKTGQVIGLDFSPQQLKIARQRFSATNINWMEGDALNLPFADSSFDCATIGYGLRNVVDIAQCLGELYRVLKPGAKAAILDFHQPTETIAKLFQNWYLDHIVVPAAERYGLTDQYAYISPSIDRFPRGPEQVKLGYQSGFSGAVHYPLLAGLMGVLVLKK</sequence>
<dbReference type="GO" id="GO:0032259">
    <property type="term" value="P:methylation"/>
    <property type="evidence" value="ECO:0007669"/>
    <property type="project" value="UniProtKB-KW"/>
</dbReference>
<accession>A0A5A5S316</accession>
<keyword evidence="2 4" id="KW-0808">Transferase</keyword>
<dbReference type="PROSITE" id="PS51608">
    <property type="entry name" value="SAM_MT_UBIE"/>
    <property type="match status" value="1"/>
</dbReference>
<reference evidence="5 6" key="1">
    <citation type="submission" date="2018-09" db="EMBL/GenBank/DDBJ databases">
        <title>Evolutionary history of phycoerythrin pigmentation in the water bloom-forming cyanobacterium Microcystis aeruginosa.</title>
        <authorList>
            <person name="Tanabe Y."/>
            <person name="Tanabe Y."/>
            <person name="Yamaguchi H."/>
        </authorList>
    </citation>
    <scope>NUCLEOTIDE SEQUENCE [LARGE SCALE GENOMIC DNA]</scope>
    <source>
        <strain evidence="5 6">NIES-2521</strain>
    </source>
</reference>
<dbReference type="AlphaFoldDB" id="A0A5A5S316"/>
<organism evidence="5 6">
    <name type="scientific">Microcystis aeruginosa NIES-2521</name>
    <dbReference type="NCBI Taxonomy" id="2303983"/>
    <lineage>
        <taxon>Bacteria</taxon>
        <taxon>Bacillati</taxon>
        <taxon>Cyanobacteriota</taxon>
        <taxon>Cyanophyceae</taxon>
        <taxon>Oscillatoriophycideae</taxon>
        <taxon>Chroococcales</taxon>
        <taxon>Microcystaceae</taxon>
        <taxon>Microcystis</taxon>
    </lineage>
</organism>
<dbReference type="PROSITE" id="PS01183">
    <property type="entry name" value="UBIE_1"/>
    <property type="match status" value="1"/>
</dbReference>
<dbReference type="PANTHER" id="PTHR43591:SF24">
    <property type="entry name" value="2-METHOXY-6-POLYPRENYL-1,4-BENZOQUINOL METHYLASE, MITOCHONDRIAL"/>
    <property type="match status" value="1"/>
</dbReference>
<protein>
    <recommendedName>
        <fullName evidence="4">2-phytyl-1,4-naphtoquinone methyltransferase</fullName>
        <ecNumber evidence="4">2.1.1.329</ecNumber>
    </recommendedName>
    <alternativeName>
        <fullName evidence="4">Demethylphylloquinone methyltransferase</fullName>
    </alternativeName>
</protein>
<comment type="pathway">
    <text evidence="4">Cofactor biosynthesis; phylloquinone biosynthesis.</text>
</comment>
<dbReference type="Pfam" id="PF01209">
    <property type="entry name" value="Ubie_methyltran"/>
    <property type="match status" value="1"/>
</dbReference>
<dbReference type="EC" id="2.1.1.329" evidence="4"/>
<comment type="function">
    <text evidence="4">Methyltransferase required for the conversion of 2-phytyl-1,4-beta-naphthoquinol to phylloquinol.</text>
</comment>
<keyword evidence="1 4" id="KW-0489">Methyltransferase</keyword>
<comment type="catalytic activity">
    <reaction evidence="4">
        <text>demethylphylloquinol + S-adenosyl-L-methionine = phylloquinol + S-adenosyl-L-homocysteine + H(+)</text>
        <dbReference type="Rhea" id="RHEA:40551"/>
        <dbReference type="ChEBI" id="CHEBI:15378"/>
        <dbReference type="ChEBI" id="CHEBI:28433"/>
        <dbReference type="ChEBI" id="CHEBI:57856"/>
        <dbReference type="ChEBI" id="CHEBI:59789"/>
        <dbReference type="ChEBI" id="CHEBI:87844"/>
        <dbReference type="EC" id="2.1.1.329"/>
    </reaction>
</comment>
<dbReference type="Proteomes" id="UP000324689">
    <property type="component" value="Unassembled WGS sequence"/>
</dbReference>
<keyword evidence="3 4" id="KW-0949">S-adenosyl-L-methionine</keyword>
<dbReference type="InterPro" id="IPR032904">
    <property type="entry name" value="MenG"/>
</dbReference>
<dbReference type="CDD" id="cd02440">
    <property type="entry name" value="AdoMet_MTases"/>
    <property type="match status" value="1"/>
</dbReference>
<dbReference type="PANTHER" id="PTHR43591">
    <property type="entry name" value="METHYLTRANSFERASE"/>
    <property type="match status" value="1"/>
</dbReference>
<gene>
    <name evidence="5" type="primary">menG_2</name>
    <name evidence="4" type="synonym">menG</name>
    <name evidence="5" type="ORF">MiTs_01829</name>
</gene>
<evidence type="ECO:0000313" key="5">
    <source>
        <dbReference type="EMBL" id="GCA79832.1"/>
    </source>
</evidence>
<dbReference type="InterPro" id="IPR029063">
    <property type="entry name" value="SAM-dependent_MTases_sf"/>
</dbReference>
<evidence type="ECO:0000313" key="6">
    <source>
        <dbReference type="Proteomes" id="UP000324689"/>
    </source>
</evidence>
<dbReference type="UniPathway" id="UPA00995"/>
<dbReference type="HAMAP" id="MF_01813">
    <property type="entry name" value="MenG_UbiE_methyltr"/>
    <property type="match status" value="1"/>
</dbReference>
<proteinExistence type="inferred from homology"/>
<dbReference type="InterPro" id="IPR023576">
    <property type="entry name" value="UbiE/COQ5_MeTrFase_CS"/>
</dbReference>
<evidence type="ECO:0000256" key="1">
    <source>
        <dbReference type="ARBA" id="ARBA00022603"/>
    </source>
</evidence>
<evidence type="ECO:0000256" key="2">
    <source>
        <dbReference type="ARBA" id="ARBA00022679"/>
    </source>
</evidence>
<evidence type="ECO:0000256" key="4">
    <source>
        <dbReference type="HAMAP-Rule" id="MF_01982"/>
    </source>
</evidence>
<comment type="similarity">
    <text evidence="4">Belongs to the class I-like SAM-binding methyltransferase superfamily. MenG/UbiE family.</text>
</comment>
<comment type="caution">
    <text evidence="5">The sequence shown here is derived from an EMBL/GenBank/DDBJ whole genome shotgun (WGS) entry which is preliminary data.</text>
</comment>
<name>A0A5A5S316_MICAE</name>
<dbReference type="SUPFAM" id="SSF53335">
    <property type="entry name" value="S-adenosyl-L-methionine-dependent methyltransferases"/>
    <property type="match status" value="1"/>
</dbReference>
<dbReference type="GO" id="GO:0052624">
    <property type="term" value="F:2-phytyl-1,4-naphthoquinone methyltransferase activity"/>
    <property type="evidence" value="ECO:0007669"/>
    <property type="project" value="UniProtKB-EC"/>
</dbReference>
<dbReference type="EMBL" id="BHVQ01000018">
    <property type="protein sequence ID" value="GCA79832.1"/>
    <property type="molecule type" value="Genomic_DNA"/>
</dbReference>
<dbReference type="NCBIfam" id="NF001244">
    <property type="entry name" value="PRK00216.1-5"/>
    <property type="match status" value="1"/>
</dbReference>
<dbReference type="NCBIfam" id="TIGR01934">
    <property type="entry name" value="MenG_MenH_UbiE"/>
    <property type="match status" value="1"/>
</dbReference>
<dbReference type="InterPro" id="IPR004033">
    <property type="entry name" value="UbiE/COQ5_MeTrFase"/>
</dbReference>